<name>A0A5C0UKG6_9RICK</name>
<protein>
    <submittedName>
        <fullName evidence="1">Bifunctional (P)ppGpp synthetase/guanosine-3',5'-bis(Diphosphate) 3'-pyrophosphohydrolase</fullName>
    </submittedName>
</protein>
<dbReference type="KEGG" id="snay:FZC37_00115"/>
<dbReference type="SUPFAM" id="SSF109604">
    <property type="entry name" value="HD-domain/PDEase-like"/>
    <property type="match status" value="2"/>
</dbReference>
<keyword evidence="1" id="KW-0378">Hydrolase</keyword>
<sequence length="352" mass="40449">MCKCILYEQKVDDFSKVVTRFFFCFAQKPVRLPFVALNISVPMKCLIEEQLLNRLCSQGLDVGKIQKALAFIKHHYKDQKHLTGEPAYTHPIAVANMVADYRVDQDVIVAALLHDIIEDTDVSYLHVLDEFGMWVMQMVEGLTRNKKANKEVVCGLAQRIVDDYYEALKRLNEAHSPWCNTLWYKSSALEKVCTSLLQAIKKIIGKKDDVPEFIATFEKGIKELGKIKGNEIPYSRVLQCLGRDMMSIAHGISAIARQKQSSVLDCLRLAFKSYDENTKRAICLIKIMDRLHNLETMNCFSTEKQEKLKRETIEEILPLATTMRSSNLAFHIFKVCNSISHKELYQLSRDYI</sequence>
<dbReference type="GO" id="GO:0005886">
    <property type="term" value="C:plasma membrane"/>
    <property type="evidence" value="ECO:0007669"/>
    <property type="project" value="TreeGrafter"/>
</dbReference>
<dbReference type="AlphaFoldDB" id="A0A5C0UKG6"/>
<accession>A0A5C0UKG6</accession>
<dbReference type="Pfam" id="PF13328">
    <property type="entry name" value="HD_4"/>
    <property type="match status" value="1"/>
</dbReference>
<proteinExistence type="predicted"/>
<dbReference type="OrthoDB" id="9802385at2"/>
<dbReference type="GO" id="GO:0016787">
    <property type="term" value="F:hydrolase activity"/>
    <property type="evidence" value="ECO:0007669"/>
    <property type="project" value="UniProtKB-KW"/>
</dbReference>
<evidence type="ECO:0000313" key="2">
    <source>
        <dbReference type="Proteomes" id="UP000323844"/>
    </source>
</evidence>
<reference evidence="1 2" key="1">
    <citation type="submission" date="2019-08" db="EMBL/GenBank/DDBJ databases">
        <title>Highly reduced genomes of protist endosymbionts show evolutionary convergence.</title>
        <authorList>
            <person name="George E."/>
            <person name="Husnik F."/>
            <person name="Tashyreva D."/>
            <person name="Prokopchuk G."/>
            <person name="Horak A."/>
            <person name="Kwong W.K."/>
            <person name="Lukes J."/>
            <person name="Keeling P.J."/>
        </authorList>
    </citation>
    <scope>NUCLEOTIDE SEQUENCE [LARGE SCALE GENOMIC DNA]</scope>
    <source>
        <strain evidence="1">1621</strain>
    </source>
</reference>
<dbReference type="Gene3D" id="1.10.3210.10">
    <property type="entry name" value="Hypothetical protein af1432"/>
    <property type="match status" value="2"/>
</dbReference>
<keyword evidence="2" id="KW-1185">Reference proteome</keyword>
<organism evidence="1 2">
    <name type="scientific">Candidatus Sneabacter namystus</name>
    <dbReference type="NCBI Taxonomy" id="2601646"/>
    <lineage>
        <taxon>Bacteria</taxon>
        <taxon>Pseudomonadati</taxon>
        <taxon>Pseudomonadota</taxon>
        <taxon>Alphaproteobacteria</taxon>
        <taxon>Rickettsiales</taxon>
        <taxon>Rickettsiaceae</taxon>
        <taxon>Rickettsieae</taxon>
        <taxon>Candidatus Sneabacter</taxon>
    </lineage>
</organism>
<gene>
    <name evidence="1" type="ORF">FZC37_00115</name>
</gene>
<dbReference type="RefSeq" id="WP_148951715.1">
    <property type="nucleotide sequence ID" value="NZ_CP043312.1"/>
</dbReference>
<dbReference type="EMBL" id="CP043312">
    <property type="protein sequence ID" value="QEK39354.1"/>
    <property type="molecule type" value="Genomic_DNA"/>
</dbReference>
<evidence type="ECO:0000313" key="1">
    <source>
        <dbReference type="EMBL" id="QEK39354.1"/>
    </source>
</evidence>
<dbReference type="Proteomes" id="UP000323844">
    <property type="component" value="Chromosome"/>
</dbReference>
<dbReference type="PANTHER" id="PTHR21262:SF31">
    <property type="entry name" value="GTP PYROPHOSPHOKINASE"/>
    <property type="match status" value="1"/>
</dbReference>
<dbReference type="PANTHER" id="PTHR21262">
    <property type="entry name" value="GUANOSINE-3',5'-BIS DIPHOSPHATE 3'-PYROPHOSPHOHYDROLASE"/>
    <property type="match status" value="1"/>
</dbReference>